<dbReference type="PANTHER" id="PTHR12302:SF26">
    <property type="entry name" value="BLR1266 PROTEIN"/>
    <property type="match status" value="1"/>
</dbReference>
<feature type="signal peptide" evidence="1">
    <location>
        <begin position="1"/>
        <end position="33"/>
    </location>
</feature>
<sequence precursor="true">MASVPVSVLHSCRLVVVWAVLAMLPASPLWAQAQPDPPLVDSFRQWHDASGKLLTKSRLAYLDGDRIALWAESGQMLLIPQAQVSAADQSWIIAHPVKILRGKVIYVADGDTIGLLDADEKQHRIRLEGIDAPERGQAFGTKSRQALNDAAYGKDVIVAYEKPDQYGRILGHIYLNERWLNYDQLVSGMAWHYRHFSGDAYLAQAQKRAEAEKAGLWRDVSPLPPWRYRLAEKRQQEMKDSETAAKPMQPTGYWLNTSSGVRHNETCEHYGKTSRGKYCGAEDGKPCGMCGG</sequence>
<dbReference type="PROSITE" id="PS50830">
    <property type="entry name" value="TNASE_3"/>
    <property type="match status" value="1"/>
</dbReference>
<dbReference type="SUPFAM" id="SSF50199">
    <property type="entry name" value="Staphylococcal nuclease"/>
    <property type="match status" value="1"/>
</dbReference>
<feature type="domain" description="TNase-like" evidence="2">
    <location>
        <begin position="98"/>
        <end position="219"/>
    </location>
</feature>
<dbReference type="EC" id="3.1.31.1" evidence="3"/>
<dbReference type="GO" id="GO:0003676">
    <property type="term" value="F:nucleic acid binding"/>
    <property type="evidence" value="ECO:0007669"/>
    <property type="project" value="InterPro"/>
</dbReference>
<dbReference type="InterPro" id="IPR016071">
    <property type="entry name" value="Staphylococal_nuclease_OB-fold"/>
</dbReference>
<gene>
    <name evidence="3" type="primary">nucH</name>
    <name evidence="3" type="ORF">Pan97_52960</name>
</gene>
<keyword evidence="3" id="KW-0378">Hydrolase</keyword>
<dbReference type="Gene3D" id="2.30.30.700">
    <property type="entry name" value="SLA1 homology domain 1"/>
    <property type="match status" value="1"/>
</dbReference>
<evidence type="ECO:0000259" key="2">
    <source>
        <dbReference type="PROSITE" id="PS50830"/>
    </source>
</evidence>
<protein>
    <submittedName>
        <fullName evidence="3">Thermonuclease</fullName>
        <ecNumber evidence="3">3.1.31.1</ecNumber>
    </submittedName>
</protein>
<dbReference type="KEGG" id="bvo:Pan97_52960"/>
<dbReference type="OrthoDB" id="9805504at2"/>
<evidence type="ECO:0000313" key="4">
    <source>
        <dbReference type="Proteomes" id="UP000318626"/>
    </source>
</evidence>
<dbReference type="SMART" id="SM00318">
    <property type="entry name" value="SNc"/>
    <property type="match status" value="1"/>
</dbReference>
<keyword evidence="4" id="KW-1185">Reference proteome</keyword>
<accession>A0A518CG53</accession>
<keyword evidence="1" id="KW-0732">Signal</keyword>
<dbReference type="InterPro" id="IPR002071">
    <property type="entry name" value="Thermonucl_AS"/>
</dbReference>
<evidence type="ECO:0000313" key="3">
    <source>
        <dbReference type="EMBL" id="QDU78212.1"/>
    </source>
</evidence>
<name>A0A518CG53_9BACT</name>
<dbReference type="PROSITE" id="PS01123">
    <property type="entry name" value="TNASE_1"/>
    <property type="match status" value="1"/>
</dbReference>
<dbReference type="InterPro" id="IPR035437">
    <property type="entry name" value="SNase_OB-fold_sf"/>
</dbReference>
<dbReference type="RefSeq" id="WP_144977859.1">
    <property type="nucleotide sequence ID" value="NZ_CP036289.1"/>
</dbReference>
<dbReference type="Proteomes" id="UP000318626">
    <property type="component" value="Chromosome"/>
</dbReference>
<dbReference type="Gene3D" id="2.40.50.90">
    <property type="match status" value="1"/>
</dbReference>
<organism evidence="3 4">
    <name type="scientific">Bremerella volcania</name>
    <dbReference type="NCBI Taxonomy" id="2527984"/>
    <lineage>
        <taxon>Bacteria</taxon>
        <taxon>Pseudomonadati</taxon>
        <taxon>Planctomycetota</taxon>
        <taxon>Planctomycetia</taxon>
        <taxon>Pirellulales</taxon>
        <taxon>Pirellulaceae</taxon>
        <taxon>Bremerella</taxon>
    </lineage>
</organism>
<dbReference type="EMBL" id="CP036289">
    <property type="protein sequence ID" value="QDU78212.1"/>
    <property type="molecule type" value="Genomic_DNA"/>
</dbReference>
<dbReference type="Pfam" id="PF00565">
    <property type="entry name" value="SNase"/>
    <property type="match status" value="1"/>
</dbReference>
<dbReference type="PANTHER" id="PTHR12302">
    <property type="entry name" value="EBNA2 BINDING PROTEIN P100"/>
    <property type="match status" value="1"/>
</dbReference>
<dbReference type="AlphaFoldDB" id="A0A518CG53"/>
<proteinExistence type="predicted"/>
<feature type="chain" id="PRO_5022098754" evidence="1">
    <location>
        <begin position="34"/>
        <end position="292"/>
    </location>
</feature>
<evidence type="ECO:0000256" key="1">
    <source>
        <dbReference type="SAM" id="SignalP"/>
    </source>
</evidence>
<reference evidence="4" key="1">
    <citation type="submission" date="2019-02" db="EMBL/GenBank/DDBJ databases">
        <title>Deep-cultivation of Planctomycetes and their phenomic and genomic characterization uncovers novel biology.</title>
        <authorList>
            <person name="Wiegand S."/>
            <person name="Jogler M."/>
            <person name="Boedeker C."/>
            <person name="Pinto D."/>
            <person name="Vollmers J."/>
            <person name="Rivas-Marin E."/>
            <person name="Kohn T."/>
            <person name="Peeters S.H."/>
            <person name="Heuer A."/>
            <person name="Rast P."/>
            <person name="Oberbeckmann S."/>
            <person name="Bunk B."/>
            <person name="Jeske O."/>
            <person name="Meyerdierks A."/>
            <person name="Storesund J.E."/>
            <person name="Kallscheuer N."/>
            <person name="Luecker S."/>
            <person name="Lage O.M."/>
            <person name="Pohl T."/>
            <person name="Merkel B.J."/>
            <person name="Hornburger P."/>
            <person name="Mueller R.-W."/>
            <person name="Bruemmer F."/>
            <person name="Labrenz M."/>
            <person name="Spormann A.M."/>
            <person name="Op den Camp H."/>
            <person name="Overmann J."/>
            <person name="Amann R."/>
            <person name="Jetten M.S.M."/>
            <person name="Mascher T."/>
            <person name="Medema M.H."/>
            <person name="Devos D.P."/>
            <person name="Kaster A.-K."/>
            <person name="Ovreas L."/>
            <person name="Rohde M."/>
            <person name="Galperin M.Y."/>
            <person name="Jogler C."/>
        </authorList>
    </citation>
    <scope>NUCLEOTIDE SEQUENCE [LARGE SCALE GENOMIC DNA]</scope>
    <source>
        <strain evidence="4">Pan97</strain>
    </source>
</reference>
<dbReference type="GO" id="GO:1990599">
    <property type="term" value="F:3' overhang single-stranded DNA endodeoxyribonuclease activity"/>
    <property type="evidence" value="ECO:0007669"/>
    <property type="project" value="UniProtKB-EC"/>
</dbReference>